<evidence type="ECO:0000313" key="3">
    <source>
        <dbReference type="EMBL" id="MDR6530436.1"/>
    </source>
</evidence>
<dbReference type="Proteomes" id="UP001262754">
    <property type="component" value="Unassembled WGS sequence"/>
</dbReference>
<feature type="region of interest" description="Disordered" evidence="1">
    <location>
        <begin position="31"/>
        <end position="64"/>
    </location>
</feature>
<proteinExistence type="predicted"/>
<keyword evidence="2" id="KW-0732">Signal</keyword>
<accession>A0ABU1MWA5</accession>
<protein>
    <submittedName>
        <fullName evidence="3">Uncharacterized protein</fullName>
    </submittedName>
</protein>
<evidence type="ECO:0000256" key="1">
    <source>
        <dbReference type="SAM" id="MobiDB-lite"/>
    </source>
</evidence>
<feature type="chain" id="PRO_5045134903" evidence="2">
    <location>
        <begin position="22"/>
        <end position="64"/>
    </location>
</feature>
<dbReference type="EMBL" id="JAVDRL010000003">
    <property type="protein sequence ID" value="MDR6530436.1"/>
    <property type="molecule type" value="Genomic_DNA"/>
</dbReference>
<keyword evidence="4" id="KW-1185">Reference proteome</keyword>
<name>A0ABU1MWA5_9CAUL</name>
<organism evidence="3 4">
    <name type="scientific">Caulobacter rhizosphaerae</name>
    <dbReference type="NCBI Taxonomy" id="2010972"/>
    <lineage>
        <taxon>Bacteria</taxon>
        <taxon>Pseudomonadati</taxon>
        <taxon>Pseudomonadota</taxon>
        <taxon>Alphaproteobacteria</taxon>
        <taxon>Caulobacterales</taxon>
        <taxon>Caulobacteraceae</taxon>
        <taxon>Caulobacter</taxon>
    </lineage>
</organism>
<feature type="signal peptide" evidence="2">
    <location>
        <begin position="1"/>
        <end position="21"/>
    </location>
</feature>
<comment type="caution">
    <text evidence="3">The sequence shown here is derived from an EMBL/GenBank/DDBJ whole genome shotgun (WGS) entry which is preliminary data.</text>
</comment>
<gene>
    <name evidence="3" type="ORF">J2800_001172</name>
</gene>
<sequence>MVSWKKIRVGTALVAATLTTAAVLAVAPAHPVAPPARPTSEPVKLTPPLMPAEAGKPLPKTILT</sequence>
<evidence type="ECO:0000256" key="2">
    <source>
        <dbReference type="SAM" id="SignalP"/>
    </source>
</evidence>
<evidence type="ECO:0000313" key="4">
    <source>
        <dbReference type="Proteomes" id="UP001262754"/>
    </source>
</evidence>
<dbReference type="RefSeq" id="WP_057185579.1">
    <property type="nucleotide sequence ID" value="NZ_BMLD01000008.1"/>
</dbReference>
<reference evidence="3 4" key="1">
    <citation type="submission" date="2023-07" db="EMBL/GenBank/DDBJ databases">
        <title>Sorghum-associated microbial communities from plants grown in Nebraska, USA.</title>
        <authorList>
            <person name="Schachtman D."/>
        </authorList>
    </citation>
    <scope>NUCLEOTIDE SEQUENCE [LARGE SCALE GENOMIC DNA]</scope>
    <source>
        <strain evidence="3 4">DS2154</strain>
    </source>
</reference>